<feature type="compositionally biased region" description="Gly residues" evidence="1">
    <location>
        <begin position="634"/>
        <end position="644"/>
    </location>
</feature>
<feature type="compositionally biased region" description="Gly residues" evidence="1">
    <location>
        <begin position="660"/>
        <end position="680"/>
    </location>
</feature>
<dbReference type="EMBL" id="JAOQBH010000001">
    <property type="protein sequence ID" value="KAJ4141749.1"/>
    <property type="molecule type" value="Genomic_DNA"/>
</dbReference>
<evidence type="ECO:0000313" key="2">
    <source>
        <dbReference type="EMBL" id="KAJ4141749.1"/>
    </source>
</evidence>
<dbReference type="Proteomes" id="UP001152024">
    <property type="component" value="Unassembled WGS sequence"/>
</dbReference>
<sequence>MDVNDLFGARPTTSYKTKQRFCAKPVSEIQTREQASIGNITRHVASLLNGKESTTSAAIGDTGPCQLFALNELIAEKKHMETSETIFESKSKEEAEIISMSESDDIHQPKRAAGETEKLRNLNSDSGHPPAFATSVGKSLSIEQVPLYLRYLRANYPFGNVHVALRFGPLIFENGLSDTEGAVISRRALPELQQSSAVDGNVPRLELTERDLNTDNGVLKGSWTRTLYEQERPRKDKRYKAMAKQVVGGAFSGLFDRAIESHIAQTLVEEADGFAIEEMSPRGRSLRIEKSMNLLFAKVQTYLSPRVEEYVDRIVQRLLDPSIALRWDRKKNSCQTLCDKLIDTETFGPLLAPQNDSDPSPLYLMSFICRSNDYISRGPGSTHGVPHGHVEEYLLKYRFGCHDDSDIMDTLQEYWHDWGNFEGVLYPYQDLFPWDCTQGFDKSPPHTCGSCNISEHVWAFPFDSHSLISLHLSRSRNFYPQGERPTLQEEDEGVMTDSEWFRNRLILLTGQYSLLMGATAMVKSEKINRDVRWLEKNDTDDIDRIKLGGIVRAQPFSHRFEKDNAGHKYYQYYVAGWTSLKLRDRKDQYEKLRNWRAEQKGGLDELKRLTEKKKWHSRARRKGNGEGGSAPDSGGNGGEDGIGGDSHCNLLDIPERTQGHDGGGSSNGDGGDCGGGDGGG</sequence>
<accession>A0ABQ8RTY8</accession>
<comment type="caution">
    <text evidence="2">The sequence shown here is derived from an EMBL/GenBank/DDBJ whole genome shotgun (WGS) entry which is preliminary data.</text>
</comment>
<proteinExistence type="predicted"/>
<feature type="compositionally biased region" description="Basic residues" evidence="1">
    <location>
        <begin position="610"/>
        <end position="622"/>
    </location>
</feature>
<reference evidence="2" key="1">
    <citation type="submission" date="2022-09" db="EMBL/GenBank/DDBJ databases">
        <title>Fusarium specimens isolated from Avocado Roots.</title>
        <authorList>
            <person name="Stajich J."/>
            <person name="Roper C."/>
            <person name="Heimlech-Rivalta G."/>
        </authorList>
    </citation>
    <scope>NUCLEOTIDE SEQUENCE</scope>
    <source>
        <strain evidence="2">CF00095</strain>
    </source>
</reference>
<feature type="compositionally biased region" description="Basic and acidic residues" evidence="1">
    <location>
        <begin position="104"/>
        <end position="120"/>
    </location>
</feature>
<keyword evidence="3" id="KW-1185">Reference proteome</keyword>
<gene>
    <name evidence="2" type="ORF">NW768_000966</name>
</gene>
<evidence type="ECO:0000256" key="1">
    <source>
        <dbReference type="SAM" id="MobiDB-lite"/>
    </source>
</evidence>
<evidence type="ECO:0000313" key="3">
    <source>
        <dbReference type="Proteomes" id="UP001152024"/>
    </source>
</evidence>
<feature type="region of interest" description="Disordered" evidence="1">
    <location>
        <begin position="103"/>
        <end position="128"/>
    </location>
</feature>
<protein>
    <submittedName>
        <fullName evidence="2">Uncharacterized protein</fullName>
    </submittedName>
</protein>
<name>A0ABQ8RTY8_FUSEQ</name>
<organism evidence="2 3">
    <name type="scientific">Fusarium equiseti</name>
    <name type="common">Fusarium scirpi</name>
    <dbReference type="NCBI Taxonomy" id="61235"/>
    <lineage>
        <taxon>Eukaryota</taxon>
        <taxon>Fungi</taxon>
        <taxon>Dikarya</taxon>
        <taxon>Ascomycota</taxon>
        <taxon>Pezizomycotina</taxon>
        <taxon>Sordariomycetes</taxon>
        <taxon>Hypocreomycetidae</taxon>
        <taxon>Hypocreales</taxon>
        <taxon>Nectriaceae</taxon>
        <taxon>Fusarium</taxon>
        <taxon>Fusarium incarnatum-equiseti species complex</taxon>
    </lineage>
</organism>
<feature type="region of interest" description="Disordered" evidence="1">
    <location>
        <begin position="607"/>
        <end position="680"/>
    </location>
</feature>